<dbReference type="VEuPathDB" id="PiroplasmaDB:TpMuguga_02g00208"/>
<reference evidence="1 2" key="1">
    <citation type="journal article" date="2005" name="Science">
        <title>Genome sequence of Theileria parva, a bovine pathogen that transforms lymphocytes.</title>
        <authorList>
            <person name="Gardner M.J."/>
            <person name="Bishop R."/>
            <person name="Shah T."/>
            <person name="de Villiers E.P."/>
            <person name="Carlton J.M."/>
            <person name="Hall N."/>
            <person name="Ren Q."/>
            <person name="Paulsen I.T."/>
            <person name="Pain A."/>
            <person name="Berriman M."/>
            <person name="Wilson R.J.M."/>
            <person name="Sato S."/>
            <person name="Ralph S.A."/>
            <person name="Mann D.J."/>
            <person name="Xiong Z."/>
            <person name="Shallom S.J."/>
            <person name="Weidman J."/>
            <person name="Jiang L."/>
            <person name="Lynn J."/>
            <person name="Weaver B."/>
            <person name="Shoaibi A."/>
            <person name="Domingo A.R."/>
            <person name="Wasawo D."/>
            <person name="Crabtree J."/>
            <person name="Wortman J.R."/>
            <person name="Haas B."/>
            <person name="Angiuoli S.V."/>
            <person name="Creasy T.H."/>
            <person name="Lu C."/>
            <person name="Suh B."/>
            <person name="Silva J.C."/>
            <person name="Utterback T.R."/>
            <person name="Feldblyum T.V."/>
            <person name="Pertea M."/>
            <person name="Allen J."/>
            <person name="Nierman W.C."/>
            <person name="Taracha E.L.N."/>
            <person name="Salzberg S.L."/>
            <person name="White O.R."/>
            <person name="Fitzhugh H.A."/>
            <person name="Morzaria S."/>
            <person name="Venter J.C."/>
            <person name="Fraser C.M."/>
            <person name="Nene V."/>
        </authorList>
    </citation>
    <scope>NUCLEOTIDE SEQUENCE [LARGE SCALE GENOMIC DNA]</scope>
    <source>
        <strain evidence="1 2">Muguga</strain>
    </source>
</reference>
<dbReference type="AlphaFoldDB" id="Q4N5T3"/>
<accession>Q4N5T3</accession>
<name>Q4N5T3_THEPA</name>
<keyword evidence="2" id="KW-1185">Reference proteome</keyword>
<proteinExistence type="predicted"/>
<dbReference type="InParanoid" id="Q4N5T3"/>
<evidence type="ECO:0000313" key="1">
    <source>
        <dbReference type="EMBL" id="EAN32490.1"/>
    </source>
</evidence>
<dbReference type="Proteomes" id="UP000001949">
    <property type="component" value="Unassembled WGS sequence"/>
</dbReference>
<evidence type="ECO:0000313" key="2">
    <source>
        <dbReference type="Proteomes" id="UP000001949"/>
    </source>
</evidence>
<dbReference type="EMBL" id="AAGK01000002">
    <property type="protein sequence ID" value="EAN32490.1"/>
    <property type="molecule type" value="Genomic_DNA"/>
</dbReference>
<gene>
    <name evidence="1" type="ordered locus">TP02_0208</name>
</gene>
<organism evidence="1 2">
    <name type="scientific">Theileria parva</name>
    <name type="common">East coast fever infection agent</name>
    <dbReference type="NCBI Taxonomy" id="5875"/>
    <lineage>
        <taxon>Eukaryota</taxon>
        <taxon>Sar</taxon>
        <taxon>Alveolata</taxon>
        <taxon>Apicomplexa</taxon>
        <taxon>Aconoidasida</taxon>
        <taxon>Piroplasmida</taxon>
        <taxon>Theileriidae</taxon>
        <taxon>Theileria</taxon>
    </lineage>
</organism>
<dbReference type="Pfam" id="PF04385">
    <property type="entry name" value="FAINT"/>
    <property type="match status" value="1"/>
</dbReference>
<dbReference type="InterPro" id="IPR007480">
    <property type="entry name" value="DUF529"/>
</dbReference>
<dbReference type="eggNOG" id="ENOG502RWSB">
    <property type="taxonomic scope" value="Eukaryota"/>
</dbReference>
<dbReference type="KEGG" id="tpv:TP02_0208"/>
<sequence length="117" mass="13628">MVMKQLLLKDRKLDIAEEFDDYTFDIVRHDLYGVPAYVIYSKNEYDLVAVYDNCHLIWQQNHPNDKAAFVIVHGELSTTTLINVLVKGQGESYNLYYNKNGSDWEQTCLISKYSLVN</sequence>
<comment type="caution">
    <text evidence="1">The sequence shown here is derived from an EMBL/GenBank/DDBJ whole genome shotgun (WGS) entry which is preliminary data.</text>
</comment>
<protein>
    <submittedName>
        <fullName evidence="1">Uncharacterized protein</fullName>
    </submittedName>
</protein>